<name>A0A7C9RGW4_9BRAD</name>
<sequence length="233" mass="26285">MESRYLDLADDFNDLLFCVADFGISFNGFGGDVSAPFSIASKRCLVSLSENFSESFAMTEEPKIRIGDARPLTTPDYLKMLSEQSEAGNALVLAGLVEDWLQKLLMHSTRSLSNTLATKIYDGYGPLSQFSQKIEIAYIFELIDENVYDELRAIKEIRNRFAHTTVFRNFKSEEVAKECQRLKGWKKNGDNQMLYLERTKACVEAISKKISLKILVGALKDAPGVDDRTLPDR</sequence>
<keyword evidence="2" id="KW-1185">Reference proteome</keyword>
<dbReference type="PANTHER" id="PTHR37941:SF1">
    <property type="entry name" value="FUMARASE E-RELATED"/>
    <property type="match status" value="1"/>
</dbReference>
<dbReference type="GO" id="GO:0045892">
    <property type="term" value="P:negative regulation of DNA-templated transcription"/>
    <property type="evidence" value="ECO:0007669"/>
    <property type="project" value="TreeGrafter"/>
</dbReference>
<comment type="caution">
    <text evidence="1">The sequence shown here is derived from an EMBL/GenBank/DDBJ whole genome shotgun (WGS) entry which is preliminary data.</text>
</comment>
<gene>
    <name evidence="1" type="ORF">G4V63_04665</name>
</gene>
<evidence type="ECO:0000313" key="1">
    <source>
        <dbReference type="EMBL" id="NGX94536.1"/>
    </source>
</evidence>
<reference evidence="1" key="1">
    <citation type="submission" date="2020-02" db="EMBL/GenBank/DDBJ databases">
        <title>Draft genome sequence of Candidatus Afipia apatlaquensis IBT-C3, a potential strain for decolorization of textile dyes.</title>
        <authorList>
            <person name="Sanchez-Reyes A."/>
            <person name="Breton-Deval L."/>
            <person name="Mangelson H."/>
            <person name="Sanchez-Flores A."/>
        </authorList>
    </citation>
    <scope>NUCLEOTIDE SEQUENCE [LARGE SCALE GENOMIC DNA]</scope>
    <source>
        <strain evidence="1">IBT-C3</strain>
    </source>
</reference>
<dbReference type="SUPFAM" id="SSF158668">
    <property type="entry name" value="MtlR-like"/>
    <property type="match status" value="1"/>
</dbReference>
<dbReference type="InterPro" id="IPR038026">
    <property type="entry name" value="MtlR-like_sf"/>
</dbReference>
<dbReference type="Gene3D" id="1.20.120.330">
    <property type="entry name" value="Nucleotidyltransferases domain 2"/>
    <property type="match status" value="1"/>
</dbReference>
<dbReference type="PANTHER" id="PTHR37941">
    <property type="entry name" value="FUMARASE E-RELATED"/>
    <property type="match status" value="1"/>
</dbReference>
<proteinExistence type="predicted"/>
<evidence type="ECO:0000313" key="2">
    <source>
        <dbReference type="Proteomes" id="UP000480266"/>
    </source>
</evidence>
<dbReference type="InterPro" id="IPR007761">
    <property type="entry name" value="MtlR-like"/>
</dbReference>
<dbReference type="AlphaFoldDB" id="A0A7C9RGW4"/>
<protein>
    <submittedName>
        <fullName evidence="1">Uncharacterized protein</fullName>
    </submittedName>
</protein>
<dbReference type="Proteomes" id="UP000480266">
    <property type="component" value="Unassembled WGS sequence"/>
</dbReference>
<organism evidence="1 2">
    <name type="scientific">Candidatus Afipia apatlaquensis</name>
    <dbReference type="NCBI Taxonomy" id="2712852"/>
    <lineage>
        <taxon>Bacteria</taxon>
        <taxon>Pseudomonadati</taxon>
        <taxon>Pseudomonadota</taxon>
        <taxon>Alphaproteobacteria</taxon>
        <taxon>Hyphomicrobiales</taxon>
        <taxon>Nitrobacteraceae</taxon>
        <taxon>Afipia</taxon>
    </lineage>
</organism>
<accession>A0A7C9RGW4</accession>
<dbReference type="EMBL" id="JAAMRR010000236">
    <property type="protein sequence ID" value="NGX94536.1"/>
    <property type="molecule type" value="Genomic_DNA"/>
</dbReference>